<dbReference type="EMBL" id="JBHSUS010000001">
    <property type="protein sequence ID" value="MFC6439340.1"/>
    <property type="molecule type" value="Genomic_DNA"/>
</dbReference>
<dbReference type="Proteomes" id="UP001596364">
    <property type="component" value="Unassembled WGS sequence"/>
</dbReference>
<evidence type="ECO:0000259" key="1">
    <source>
        <dbReference type="PROSITE" id="PS51186"/>
    </source>
</evidence>
<dbReference type="PANTHER" id="PTHR43415">
    <property type="entry name" value="SPERMIDINE N(1)-ACETYLTRANSFERASE"/>
    <property type="match status" value="1"/>
</dbReference>
<dbReference type="RefSeq" id="WP_131257365.1">
    <property type="nucleotide sequence ID" value="NZ_JBHSUS010000001.1"/>
</dbReference>
<sequence>MQLSGYNVVLRDISQSDLEQLRDWRNDPDIARQMISQDEITAEQQQAWFMKIQRDPSQQHWMIEYKGEPIGSANIKALYARDLADASSIEPGLYIGEARFRGNLIAFAPTLLLNDYCFEVLGAKQLRAVVKRSNQAALKYNEKLGYKLQKDAELCELTLTASDYQQATGMLKNLLSR</sequence>
<proteinExistence type="predicted"/>
<keyword evidence="3" id="KW-1185">Reference proteome</keyword>
<keyword evidence="2" id="KW-0808">Transferase</keyword>
<reference evidence="3" key="1">
    <citation type="journal article" date="2019" name="Int. J. Syst. Evol. Microbiol.">
        <title>The Global Catalogue of Microorganisms (GCM) 10K type strain sequencing project: providing services to taxonomists for standard genome sequencing and annotation.</title>
        <authorList>
            <consortium name="The Broad Institute Genomics Platform"/>
            <consortium name="The Broad Institute Genome Sequencing Center for Infectious Disease"/>
            <person name="Wu L."/>
            <person name="Ma J."/>
        </authorList>
    </citation>
    <scope>NUCLEOTIDE SEQUENCE [LARGE SCALE GENOMIC DNA]</scope>
    <source>
        <strain evidence="3">CGMCC 1.16031</strain>
    </source>
</reference>
<comment type="caution">
    <text evidence="2">The sequence shown here is derived from an EMBL/GenBank/DDBJ whole genome shotgun (WGS) entry which is preliminary data.</text>
</comment>
<dbReference type="PROSITE" id="PS51186">
    <property type="entry name" value="GNAT"/>
    <property type="match status" value="1"/>
</dbReference>
<dbReference type="GO" id="GO:0016746">
    <property type="term" value="F:acyltransferase activity"/>
    <property type="evidence" value="ECO:0007669"/>
    <property type="project" value="UniProtKB-KW"/>
</dbReference>
<dbReference type="Pfam" id="PF13302">
    <property type="entry name" value="Acetyltransf_3"/>
    <property type="match status" value="1"/>
</dbReference>
<accession>A0ABW1XKP1</accession>
<feature type="domain" description="N-acetyltransferase" evidence="1">
    <location>
        <begin position="8"/>
        <end position="175"/>
    </location>
</feature>
<evidence type="ECO:0000313" key="3">
    <source>
        <dbReference type="Proteomes" id="UP001596364"/>
    </source>
</evidence>
<dbReference type="InterPro" id="IPR016181">
    <property type="entry name" value="Acyl_CoA_acyltransferase"/>
</dbReference>
<protein>
    <submittedName>
        <fullName evidence="2">GNAT family N-acetyltransferase</fullName>
        <ecNumber evidence="2">2.3.1.-</ecNumber>
    </submittedName>
</protein>
<keyword evidence="2" id="KW-0012">Acyltransferase</keyword>
<evidence type="ECO:0000313" key="2">
    <source>
        <dbReference type="EMBL" id="MFC6439340.1"/>
    </source>
</evidence>
<name>A0ABW1XKP1_9ALTE</name>
<dbReference type="InterPro" id="IPR000182">
    <property type="entry name" value="GNAT_dom"/>
</dbReference>
<dbReference type="Gene3D" id="3.40.630.30">
    <property type="match status" value="1"/>
</dbReference>
<dbReference type="PANTHER" id="PTHR43415:SF3">
    <property type="entry name" value="GNAT-FAMILY ACETYLTRANSFERASE"/>
    <property type="match status" value="1"/>
</dbReference>
<gene>
    <name evidence="2" type="ORF">ACFP85_04150</name>
</gene>
<organism evidence="2 3">
    <name type="scientific">Pseudobowmanella zhangzhouensis</name>
    <dbReference type="NCBI Taxonomy" id="1537679"/>
    <lineage>
        <taxon>Bacteria</taxon>
        <taxon>Pseudomonadati</taxon>
        <taxon>Pseudomonadota</taxon>
        <taxon>Gammaproteobacteria</taxon>
        <taxon>Alteromonadales</taxon>
        <taxon>Alteromonadaceae</taxon>
    </lineage>
</organism>
<dbReference type="SUPFAM" id="SSF55729">
    <property type="entry name" value="Acyl-CoA N-acyltransferases (Nat)"/>
    <property type="match status" value="1"/>
</dbReference>
<dbReference type="EC" id="2.3.1.-" evidence="2"/>